<keyword evidence="5" id="KW-1185">Reference proteome</keyword>
<evidence type="ECO:0000256" key="1">
    <source>
        <dbReference type="ARBA" id="ARBA00022741"/>
    </source>
</evidence>
<dbReference type="SUPFAM" id="SSF52540">
    <property type="entry name" value="P-loop containing nucleoside triphosphate hydrolases"/>
    <property type="match status" value="1"/>
</dbReference>
<protein>
    <submittedName>
        <fullName evidence="4">ABC transporter ATP-binding protein</fullName>
    </submittedName>
</protein>
<gene>
    <name evidence="4" type="ORF">PQ455_04500</name>
</gene>
<organism evidence="4 5">
    <name type="scientific">Sphingomonas naphthae</name>
    <dbReference type="NCBI Taxonomy" id="1813468"/>
    <lineage>
        <taxon>Bacteria</taxon>
        <taxon>Pseudomonadati</taxon>
        <taxon>Pseudomonadota</taxon>
        <taxon>Alphaproteobacteria</taxon>
        <taxon>Sphingomonadales</taxon>
        <taxon>Sphingomonadaceae</taxon>
        <taxon>Sphingomonas</taxon>
    </lineage>
</organism>
<sequence length="190" mass="20566">MAEPLIDVTGLGKSYGGLRVVQGVTLTLARGEIVGLVGANGGGKTTTLRMFAGLILADDGCGTVLGRDIRRGQGCGIGYMPQRLSLYPELTVRENLRFRAELHDIPRHRIDELVERLGITTMLATRFDRLSGGWARRVQFAATMLPAPAAAARRADRGARHRHAQRSVALADRSRRAGFTIGGGTWTRCT</sequence>
<dbReference type="PANTHER" id="PTHR43038">
    <property type="entry name" value="ATP-BINDING CASSETTE, SUB-FAMILY H, MEMBER 1"/>
    <property type="match status" value="1"/>
</dbReference>
<feature type="domain" description="ABC transporter" evidence="3">
    <location>
        <begin position="22"/>
        <end position="147"/>
    </location>
</feature>
<evidence type="ECO:0000313" key="5">
    <source>
        <dbReference type="Proteomes" id="UP001220395"/>
    </source>
</evidence>
<evidence type="ECO:0000313" key="4">
    <source>
        <dbReference type="EMBL" id="WCT74496.1"/>
    </source>
</evidence>
<dbReference type="EMBL" id="CP117411">
    <property type="protein sequence ID" value="WCT74496.1"/>
    <property type="molecule type" value="Genomic_DNA"/>
</dbReference>
<evidence type="ECO:0000259" key="3">
    <source>
        <dbReference type="Pfam" id="PF00005"/>
    </source>
</evidence>
<dbReference type="InterPro" id="IPR003439">
    <property type="entry name" value="ABC_transporter-like_ATP-bd"/>
</dbReference>
<dbReference type="RefSeq" id="WP_273689557.1">
    <property type="nucleotide sequence ID" value="NZ_CP117411.1"/>
</dbReference>
<dbReference type="PANTHER" id="PTHR43038:SF3">
    <property type="entry name" value="ABC TRANSPORTER G FAMILY MEMBER 20 ISOFORM X1"/>
    <property type="match status" value="1"/>
</dbReference>
<dbReference type="PROSITE" id="PS00211">
    <property type="entry name" value="ABC_TRANSPORTER_1"/>
    <property type="match status" value="1"/>
</dbReference>
<proteinExistence type="predicted"/>
<dbReference type="Pfam" id="PF00005">
    <property type="entry name" value="ABC_tran"/>
    <property type="match status" value="1"/>
</dbReference>
<reference evidence="4 5" key="1">
    <citation type="submission" date="2023-02" db="EMBL/GenBank/DDBJ databases">
        <title>Genome sequence of Sphingomonas naphthae.</title>
        <authorList>
            <person name="Kim S."/>
            <person name="Heo J."/>
            <person name="Kwon S.-W."/>
        </authorList>
    </citation>
    <scope>NUCLEOTIDE SEQUENCE [LARGE SCALE GENOMIC DNA]</scope>
    <source>
        <strain evidence="4 5">KACC 18716</strain>
    </source>
</reference>
<accession>A0ABY7TND6</accession>
<dbReference type="InterPro" id="IPR017871">
    <property type="entry name" value="ABC_transporter-like_CS"/>
</dbReference>
<evidence type="ECO:0000256" key="2">
    <source>
        <dbReference type="ARBA" id="ARBA00022840"/>
    </source>
</evidence>
<dbReference type="Gene3D" id="3.40.50.300">
    <property type="entry name" value="P-loop containing nucleotide triphosphate hydrolases"/>
    <property type="match status" value="1"/>
</dbReference>
<dbReference type="Proteomes" id="UP001220395">
    <property type="component" value="Chromosome"/>
</dbReference>
<name>A0ABY7TND6_9SPHN</name>
<dbReference type="InterPro" id="IPR027417">
    <property type="entry name" value="P-loop_NTPase"/>
</dbReference>
<keyword evidence="2 4" id="KW-0067">ATP-binding</keyword>
<dbReference type="GO" id="GO:0005524">
    <property type="term" value="F:ATP binding"/>
    <property type="evidence" value="ECO:0007669"/>
    <property type="project" value="UniProtKB-KW"/>
</dbReference>
<keyword evidence="1" id="KW-0547">Nucleotide-binding</keyword>